<gene>
    <name evidence="1" type="ORF">NSCI0253_LOCUS21659</name>
</gene>
<accession>A0A7S1A9U7</accession>
<dbReference type="AlphaFoldDB" id="A0A7S1A9U7"/>
<organism evidence="1">
    <name type="scientific">Noctiluca scintillans</name>
    <name type="common">Sea sparkle</name>
    <name type="synonym">Red tide dinoflagellate</name>
    <dbReference type="NCBI Taxonomy" id="2966"/>
    <lineage>
        <taxon>Eukaryota</taxon>
        <taxon>Sar</taxon>
        <taxon>Alveolata</taxon>
        <taxon>Dinophyceae</taxon>
        <taxon>Noctilucales</taxon>
        <taxon>Noctilucaceae</taxon>
        <taxon>Noctiluca</taxon>
    </lineage>
</organism>
<name>A0A7S1A9U7_NOCSC</name>
<dbReference type="Pfam" id="PF03665">
    <property type="entry name" value="UPF0172"/>
    <property type="match status" value="1"/>
</dbReference>
<protein>
    <recommendedName>
        <fullName evidence="2">MPN domain-containing protein</fullName>
    </recommendedName>
</protein>
<evidence type="ECO:0000313" key="1">
    <source>
        <dbReference type="EMBL" id="CAD8847309.1"/>
    </source>
</evidence>
<sequence length="207" mass="22653">MPAAAGVLPKTYAFEPKAYAKAVMHCCKHSSEGVTGVFVGQVNQKVLRIVDAVPLFHTHALAPLLKVAFMLIEQYCQGSTGLEIVGLYYASSHGPSVEITPIKGIAEKLVSNFSAASIWTLDPAKLPEGRFALQGKAYPKDEWKPISSDSITLSEEALKHTGRIISELKYLEIEDFDDHLADAKKNWLNPRLFEGDPLGSMTSHLES</sequence>
<dbReference type="InterPro" id="IPR005366">
    <property type="entry name" value="EMC8/9"/>
</dbReference>
<dbReference type="EMBL" id="HBFQ01030752">
    <property type="protein sequence ID" value="CAD8847309.1"/>
    <property type="molecule type" value="Transcribed_RNA"/>
</dbReference>
<evidence type="ECO:0008006" key="2">
    <source>
        <dbReference type="Google" id="ProtNLM"/>
    </source>
</evidence>
<dbReference type="CDD" id="cd08060">
    <property type="entry name" value="MPN_UPF0172"/>
    <property type="match status" value="1"/>
</dbReference>
<dbReference type="GO" id="GO:0072546">
    <property type="term" value="C:EMC complex"/>
    <property type="evidence" value="ECO:0007669"/>
    <property type="project" value="InterPro"/>
</dbReference>
<proteinExistence type="predicted"/>
<dbReference type="PANTHER" id="PTHR12941">
    <property type="entry name" value="ER MEMBRANE PROTEIN COMPLEX"/>
    <property type="match status" value="1"/>
</dbReference>
<reference evidence="1" key="1">
    <citation type="submission" date="2021-01" db="EMBL/GenBank/DDBJ databases">
        <authorList>
            <person name="Corre E."/>
            <person name="Pelletier E."/>
            <person name="Niang G."/>
            <person name="Scheremetjew M."/>
            <person name="Finn R."/>
            <person name="Kale V."/>
            <person name="Holt S."/>
            <person name="Cochrane G."/>
            <person name="Meng A."/>
            <person name="Brown T."/>
            <person name="Cohen L."/>
        </authorList>
    </citation>
    <scope>NUCLEOTIDE SEQUENCE</scope>
</reference>
<dbReference type="PANTHER" id="PTHR12941:SF10">
    <property type="entry name" value="ER MEMBRANE PROTEIN COMPLEX SUBUNIT 8_9 HOMOLOG"/>
    <property type="match status" value="1"/>
</dbReference>